<evidence type="ECO:0000256" key="2">
    <source>
        <dbReference type="SAM" id="MobiDB-lite"/>
    </source>
</evidence>
<feature type="domain" description="Ig-like" evidence="3">
    <location>
        <begin position="41"/>
        <end position="151"/>
    </location>
</feature>
<dbReference type="EMBL" id="JACHFQ010000009">
    <property type="protein sequence ID" value="MBB5227270.1"/>
    <property type="molecule type" value="Genomic_DNA"/>
</dbReference>
<evidence type="ECO:0000259" key="3">
    <source>
        <dbReference type="Pfam" id="PF12245"/>
    </source>
</evidence>
<dbReference type="Gene3D" id="2.60.40.10">
    <property type="entry name" value="Immunoglobulins"/>
    <property type="match status" value="2"/>
</dbReference>
<dbReference type="Proteomes" id="UP000518887">
    <property type="component" value="Unassembled WGS sequence"/>
</dbReference>
<keyword evidence="1" id="KW-0175">Coiled coil</keyword>
<gene>
    <name evidence="4" type="ORF">HNP76_002668</name>
</gene>
<accession>A0A7W8LNB0</accession>
<dbReference type="Pfam" id="PF12245">
    <property type="entry name" value="Big_3_2"/>
    <property type="match status" value="2"/>
</dbReference>
<protein>
    <recommendedName>
        <fullName evidence="3">Ig-like domain-containing protein</fullName>
    </recommendedName>
</protein>
<comment type="caution">
    <text evidence="4">The sequence shown here is derived from an EMBL/GenBank/DDBJ whole genome shotgun (WGS) entry which is preliminary data.</text>
</comment>
<keyword evidence="5" id="KW-1185">Reference proteome</keyword>
<feature type="coiled-coil region" evidence="1">
    <location>
        <begin position="433"/>
        <end position="464"/>
    </location>
</feature>
<evidence type="ECO:0000313" key="5">
    <source>
        <dbReference type="Proteomes" id="UP000518887"/>
    </source>
</evidence>
<evidence type="ECO:0000256" key="1">
    <source>
        <dbReference type="SAM" id="Coils"/>
    </source>
</evidence>
<sequence length="3989" mass="432634">MKRNFISYFIFVFIIISLGALLSSCGEESGLGSAIDTKAPVLSIDYPKASGSAIRDSFILAGSVSDDKSISYITVSVKSLDDGGKISEKYFADYDISKNRWWIDVNKYDSGNQFYHNGWQYPDGKYEFSVTAFDNAGNNSGTYSKTFEIDNTPPLFIISNPGVIKKTGLSPSAYGSIFTIDGTISDNHTITYMDVKIFDADGVCVSSESYEGSNIPFYREEDIATAGGTSVQIAQYGNQASNSRYSQLHPLETGTEYYYAEIKLTDSTKVYKNPWDDGSRNAATKEADELGNSTSSLYLYDDVYSSLISSKKGLGLSASNLKDIISGVYDGDLDRDEILAMLEEKRYDTSDSSGTEPMANKLAFSLNPEANPTYIVNGFEFGFNPDDPLQSASTGNTVSVTISAGLDGTNIAPENVRVWMKTLSSRPSDPEPIKADLNQLEKEVEALEREETEFMDAIHQTEENPATKISINGDSWKLIYDYSLNNSKGNSVVTKTFSVTLPEGIEMSKYYILGISGYDIDDVEFSQKVVYGFEGNTAGIPPIISFESPRNLSVWPDFEKPEFQGTAVISSSALYITELSAEVRITDESSNALIGEYSDKISCMIENEAKIWTESETKALTWNSSEEKWHLDAAKFTGLIEKFNQAEQTGLHWLATVKITGKSSSAHEGEAVQSIHIDTVKPKVVISSINPSVIGQDYFGAGDSNIYLNGKITIVGNVEDLNLSDDEDAVSYDILASIGDSQPRSILSELIAKKKELGLDDTSQDGNFDGKLGKVFSINIPIDTNIITKFFGDSDQKIQTEFVVTAKDKAGNVGTYSSKLLNSTSENPEGKNFVIHQETNRPKITLGNADCDITEESGIEEGKNLFGITNNNRLQIAVSDDDSIVDYEIFIWKAGSQQPEKPAKTEMPAKTSDSINYVLPTEPGTYNVKIVARDFIRSETNGDENNATGINVTGPFAIGVDSGAPVLRVTAPSNNSWISANTDIALAGTVSKLVGLTVSGYVYSVIDGQRVKACEVMDIAIDENENADKTYSFTGKFKLPEGAYGKYLLHIEAKDIYKQESHVDLDIGVDKSAPAWVEDYEKSPFMVNKKPYSHTEGEGGHSWYNAESLLFSGAWKEPQSESGIESVYWKVVKAGEEDVAPSKVSDFQNSFVTKRDEESDFETFAQNLGEFIVNNDEDGNARPNIVYMMASDIAGNHSEVKKFYIYIDSESPSFESDRTGTQYSNKKLPIEVTGSATDDAAGLASVKLTIFEDNTSKPLKISEDVSEISATITSASGASDVNRKKWTATIPQAFLATLQEKPYAVKATILDKAGNKSASTIFRIDVDAVDPEVKNISLSDESEVYSVFRTTENEAPVFYAHNGDNFSLTGSVQDAKAGIESIKIYADLNLNDANPVPIKTVTALPVYNLDLSSSKYPGDSVKLTLVATDHAGNEKRHELSVKFDNIAPKGIHAIDANRKDLFFRIGELANDDISSSDALWNDDLDKDVGGKYSDGTYGNASTVKIRGAFRENGSGLAMIYYRLISGERGNAAIRSEADSFIANYKELADGYFAPLAKEKYEEKRVFYTPKADGKLTNEDDDEIEFNESNTDYENFAKDFASLGAGKKSYATVTANYDNVISGFAVGKNYLFLVAVDNVGNALLDGIKLKDNSADAQNGYLMHPDISINVDNQVPLASRTKAEGEADIFYTNKEAGSKITITGIASDADAGLRSIVIKNGEKEISEKDGEYGKIEITSPANAKSGDKNWSWKAEIKADKFFADSPDGSTSISAIVTDDAGVGNSQTVNLATLIIDTDDPTVSLDTPKDAEPSTSDIIEINGEMTLSGSVKDGNTLPENDSDEKSNTIKHLRYAKFDAKPSAPPANDSTSWQESSGLTIKGSYTFTASGFNTTSYEDEKFYYIQAVGEDKSGNTGYSPALLVKISQDTDRPKVKINNLNPNGSSYILKYGSNAQVTGTITDDDSTNSSTIKKLFITESEYTGSGSEPINLANSTGDFTFQPSDTEDGVKSFYIYIEDNEGGKFYTTATAATGRPNVGNPKIYVKGSAASESVNKEKFTYSSDGTNPVVKLGEGLPYATETSDVAKDDSGNEFALTTSAKATSNATLNASFNAGGNSRRFVKLYFTAWDASGIAGMTVELKKEDETSIIKLTTAAKIGDLEMTDCTLSGTFTPSSSGESDASWSTDFIDLENAGTGQLSVSVTPYDNAALSGNGAFQINVDNTAPTIEIRSPTSGDEVSGSVSIAGTASDTGIAGSKDIQWLVPTVDELNTYNSKTTDKDKLDYLKSLSWKGGSSALAHASSVTAWQFDFDGNKNDKFDSYDSETYAGENITSDGVYTLPVFFLATDDLDNCSAKTDFVIRHNPDADKPKLEFSYPNKENYVSETERYAVLGGTIRATGSAEIPSRTTTVNSIYFQIADENALFTGKAEASVEGTDSYKAQNYYHYTVVSAYDVLREVTGNQSITSSTEISEDHLKAYGFKSNDDLKNWWGIKASGTGAWNIKLNENGELNPDSGTRNITIRACGVNAEGKFGAWTSGDNLIAIHIDNKAPVISAEIDKYGDGSSAISACPSVAPASSKVYEADMYLKGCWTLVASLLDDTSVKDYTVFKNGTSLSKGSDFFVKEGISNSDNSKKGVRLYIPIPKDSANVKIKINATDEEHSASQEFSFNIDEIAPTLDSLSGNGTLFKKADGTSDFSSIENSDYRFTIAGSSMDEGSGLENVVFYYMRKNEVTRTTGTFSKEVVMDPMITSGTDDSKVEMENLEKLEFTQGSEKFYLYAKEYTGSASAETFTAASLAADSYVRVGGLIQIDGVLRRITKINSSTVTFTPSLAAAKESISAYFPIAQVIDNSATEKLRSYAGTSFDFEKGDDGDGMPESFSKIGKTWTWDATIHSDNMPDGPISLVILAFDKAGNVAGQTVNTNITNNAPRLAKLFLSTDLNDNNDFETNEFEEYSVIGKTGLAQSSYTIDFANFGNEFGAGPFTAKNKLAVVPEIVGGNKTIRLVAKKDASNEDAVSGSGSDLLASIAGKKATGTSATSLTNVAESQKYKISADKFCASAKNNNFYAYVLENSQLTGITNFDENKETDDGRTENEKGDGSDKNFSFTFWDETEETSPGYDSQKAIVLVKGFTFDLTDGTKPTVVVNPFYWQNLNSNSIYDSSAAEKVGDLKGHIELENDIKGISAITSSLGDDPKVSGKITFTGTAYDEHSLASLKFSFGNGSVTPFNNEVIATYKNENSVWELYDGTSSKSIDSDGYEAKIEVVKTENGRTIDTYGVFDDKVYFGQKGHKIFWTLSINTEKVSTVAAKDMVLTVTAIDRAGNVSDETKLSAPTVSENYIPGQELSNIVTYKVDDGETNKPIYQMDVVPYITKVSTKLASLKANNPSVYARTAKGHYPVKNDETMEFTGFNLGTNTSLAISSLATSGKYNLTVNEIPALNNLNNNNSKGAYVYSETIGITGNTTAYNNYYNRQPNGDNNNLLTDDVVIDIWQFKDAGISQTSGYITEPIMKINPKNGMLNFGFNSGPANYCMANGQDTSYTTWVGNFARFTSCGFTVDENGNTHGITVGLDTNPGDNGSAGRLAYMTSLWGKGELATSGNYEGLHESRIDNIGAPSGTYNGVNFSGFVFLEDRFASPSLTTTVHGSDTYVFLAYYDDLNAEIRFKWGNLTNATVGAYTDRGYTFDQFADQMNWGLDWNSHKAFDSNSKPEYFSTIASPSMTAKAGTYVSIDVIKGTTVSDDVIVATWYDASVNSWWYSYKKSPCNDNDLGSTTGDGYWATPVSLRADAGENCQIAVDKAGGIHIASYDGAKADLLYAYLSSYDDNTPQVVTVDAYAFTGTNIRLDTAVSADGKYVIPYIGYYMSSTQKPKMACLENVISASSEKVKREAVTLSAGVDVSTEAVTGLWESTIIPTTSRFADNYGYSYVNIGLYKDADGKAQNMTGTDEAYTNNSGLKSTNTAKIYGNGTANPVLGYATRIGTRGHIETAQMK</sequence>
<feature type="domain" description="Ig-like" evidence="3">
    <location>
        <begin position="1225"/>
        <end position="1318"/>
    </location>
</feature>
<evidence type="ECO:0000313" key="4">
    <source>
        <dbReference type="EMBL" id="MBB5227270.1"/>
    </source>
</evidence>
<reference evidence="4 5" key="1">
    <citation type="submission" date="2020-08" db="EMBL/GenBank/DDBJ databases">
        <title>Genomic Encyclopedia of Type Strains, Phase IV (KMG-IV): sequencing the most valuable type-strain genomes for metagenomic binning, comparative biology and taxonomic classification.</title>
        <authorList>
            <person name="Goeker M."/>
        </authorList>
    </citation>
    <scope>NUCLEOTIDE SEQUENCE [LARGE SCALE GENOMIC DNA]</scope>
    <source>
        <strain evidence="4 5">DSM 103462</strain>
    </source>
</reference>
<dbReference type="InterPro" id="IPR022038">
    <property type="entry name" value="Ig-like_bact"/>
</dbReference>
<dbReference type="RefSeq" id="WP_184661340.1">
    <property type="nucleotide sequence ID" value="NZ_CP031518.1"/>
</dbReference>
<dbReference type="InterPro" id="IPR013783">
    <property type="entry name" value="Ig-like_fold"/>
</dbReference>
<proteinExistence type="predicted"/>
<name>A0A7W8LNB0_9SPIR</name>
<feature type="compositionally biased region" description="Basic and acidic residues" evidence="2">
    <location>
        <begin position="3080"/>
        <end position="3099"/>
    </location>
</feature>
<feature type="region of interest" description="Disordered" evidence="2">
    <location>
        <begin position="3078"/>
        <end position="3100"/>
    </location>
</feature>
<dbReference type="PROSITE" id="PS51257">
    <property type="entry name" value="PROKAR_LIPOPROTEIN"/>
    <property type="match status" value="1"/>
</dbReference>
<organism evidence="4 5">
    <name type="scientific">Treponema ruminis</name>
    <dbReference type="NCBI Taxonomy" id="744515"/>
    <lineage>
        <taxon>Bacteria</taxon>
        <taxon>Pseudomonadati</taxon>
        <taxon>Spirochaetota</taxon>
        <taxon>Spirochaetia</taxon>
        <taxon>Spirochaetales</taxon>
        <taxon>Treponemataceae</taxon>
        <taxon>Treponema</taxon>
    </lineage>
</organism>